<accession>A0A5B8M7K8</accession>
<dbReference type="GO" id="GO:0005886">
    <property type="term" value="C:plasma membrane"/>
    <property type="evidence" value="ECO:0007669"/>
    <property type="project" value="UniProtKB-SubCell"/>
</dbReference>
<feature type="transmembrane region" description="Helical" evidence="6">
    <location>
        <begin position="338"/>
        <end position="358"/>
    </location>
</feature>
<dbReference type="SUPFAM" id="SSF103473">
    <property type="entry name" value="MFS general substrate transporter"/>
    <property type="match status" value="1"/>
</dbReference>
<evidence type="ECO:0000256" key="2">
    <source>
        <dbReference type="ARBA" id="ARBA00022692"/>
    </source>
</evidence>
<dbReference type="PANTHER" id="PTHR23523:SF2">
    <property type="entry name" value="2-NITROIMIDAZOLE TRANSPORTER"/>
    <property type="match status" value="1"/>
</dbReference>
<keyword evidence="9" id="KW-1185">Reference proteome</keyword>
<feature type="region of interest" description="Disordered" evidence="5">
    <location>
        <begin position="208"/>
        <end position="236"/>
    </location>
</feature>
<evidence type="ECO:0000256" key="4">
    <source>
        <dbReference type="ARBA" id="ARBA00023136"/>
    </source>
</evidence>
<feature type="transmembrane region" description="Helical" evidence="6">
    <location>
        <begin position="313"/>
        <end position="332"/>
    </location>
</feature>
<dbReference type="InterPro" id="IPR052524">
    <property type="entry name" value="MFS_Cyanate_Porter"/>
</dbReference>
<dbReference type="EMBL" id="CP042305">
    <property type="protein sequence ID" value="QDZ15430.1"/>
    <property type="molecule type" value="Genomic_DNA"/>
</dbReference>
<dbReference type="KEGG" id="huw:FPZ11_12290"/>
<dbReference type="Proteomes" id="UP000320216">
    <property type="component" value="Chromosome"/>
</dbReference>
<keyword evidence="4 6" id="KW-0472">Membrane</keyword>
<evidence type="ECO:0000259" key="7">
    <source>
        <dbReference type="PROSITE" id="PS50850"/>
    </source>
</evidence>
<feature type="transmembrane region" description="Helical" evidence="6">
    <location>
        <begin position="149"/>
        <end position="172"/>
    </location>
</feature>
<dbReference type="InterPro" id="IPR001958">
    <property type="entry name" value="Tet-R_TetA/multi-R_MdtG-like"/>
</dbReference>
<feature type="transmembrane region" description="Helical" evidence="6">
    <location>
        <begin position="370"/>
        <end position="393"/>
    </location>
</feature>
<dbReference type="Gene3D" id="1.20.1250.20">
    <property type="entry name" value="MFS general substrate transporter like domains"/>
    <property type="match status" value="2"/>
</dbReference>
<dbReference type="GO" id="GO:0022857">
    <property type="term" value="F:transmembrane transporter activity"/>
    <property type="evidence" value="ECO:0007669"/>
    <property type="project" value="InterPro"/>
</dbReference>
<evidence type="ECO:0000256" key="3">
    <source>
        <dbReference type="ARBA" id="ARBA00022989"/>
    </source>
</evidence>
<dbReference type="PROSITE" id="PS50850">
    <property type="entry name" value="MFS"/>
    <property type="match status" value="1"/>
</dbReference>
<comment type="subcellular location">
    <subcellularLocation>
        <location evidence="1">Cell membrane</location>
        <topology evidence="1">Multi-pass membrane protein</topology>
    </subcellularLocation>
</comment>
<feature type="transmembrane region" description="Helical" evidence="6">
    <location>
        <begin position="247"/>
        <end position="268"/>
    </location>
</feature>
<gene>
    <name evidence="8" type="ORF">FPZ11_12290</name>
</gene>
<evidence type="ECO:0000256" key="1">
    <source>
        <dbReference type="ARBA" id="ARBA00004651"/>
    </source>
</evidence>
<feature type="transmembrane region" description="Helical" evidence="6">
    <location>
        <begin position="55"/>
        <end position="80"/>
    </location>
</feature>
<organism evidence="8 9">
    <name type="scientific">Humibacter ginsenosidimutans</name>
    <dbReference type="NCBI Taxonomy" id="2599293"/>
    <lineage>
        <taxon>Bacteria</taxon>
        <taxon>Bacillati</taxon>
        <taxon>Actinomycetota</taxon>
        <taxon>Actinomycetes</taxon>
        <taxon>Micrococcales</taxon>
        <taxon>Microbacteriaceae</taxon>
        <taxon>Humibacter</taxon>
    </lineage>
</organism>
<dbReference type="InterPro" id="IPR020846">
    <property type="entry name" value="MFS_dom"/>
</dbReference>
<evidence type="ECO:0000256" key="5">
    <source>
        <dbReference type="SAM" id="MobiDB-lite"/>
    </source>
</evidence>
<feature type="transmembrane region" description="Helical" evidence="6">
    <location>
        <begin position="399"/>
        <end position="420"/>
    </location>
</feature>
<dbReference type="AlphaFoldDB" id="A0A5B8M7K8"/>
<keyword evidence="3 6" id="KW-1133">Transmembrane helix</keyword>
<feature type="transmembrane region" description="Helical" evidence="6">
    <location>
        <begin position="288"/>
        <end position="306"/>
    </location>
</feature>
<dbReference type="CDD" id="cd17339">
    <property type="entry name" value="MFS_NIMT_CynX_like"/>
    <property type="match status" value="1"/>
</dbReference>
<sequence length="438" mass="45092">MKRSAVAPSDRTADRNTERLARGGMLFIGLLLIASNLRAAITSVGPVLGDIRADLGFSAVTASVLIAIPLVAFGVFSPVAPVIASRLGIERTLGAALVVLAVGIVLRSWPGQVTIWAGTVLLGLAIALINVLLPALVKRDYPSRVGSVTGTYSAVQSGVAAIAAGVAVPIAGAADHGWRLSIGIWAGLALVALAVFLPQLRVGAQRQPASSAEQGGAGAEPANPPTDAASGRTPAARGYRSPWGSALAWQVTLFMGLQSTIYYTVVTWWPAVEQAGGLSPAMAGWHQFAYQMFGLVGTVLCAATISRMRDQRVLAVAVSVLMFAGILGQLLVPGIGLLWVSLIGLGSGGSIVLALALLGLRTRHHGQSAALSGMAQSLGYLLAACGPIVFSVLHDATSAWVVPLMLLLGVVIVQVVFGLLGSRDRFIDGDDHRDGASA</sequence>
<name>A0A5B8M7K8_9MICO</name>
<keyword evidence="2 6" id="KW-0812">Transmembrane</keyword>
<dbReference type="PRINTS" id="PR01035">
    <property type="entry name" value="TCRTETA"/>
</dbReference>
<dbReference type="InterPro" id="IPR011701">
    <property type="entry name" value="MFS"/>
</dbReference>
<evidence type="ECO:0000313" key="9">
    <source>
        <dbReference type="Proteomes" id="UP000320216"/>
    </source>
</evidence>
<protein>
    <submittedName>
        <fullName evidence="8">MFS transporter</fullName>
    </submittedName>
</protein>
<dbReference type="Pfam" id="PF07690">
    <property type="entry name" value="MFS_1"/>
    <property type="match status" value="1"/>
</dbReference>
<feature type="transmembrane region" description="Helical" evidence="6">
    <location>
        <begin position="115"/>
        <end position="137"/>
    </location>
</feature>
<evidence type="ECO:0000256" key="6">
    <source>
        <dbReference type="SAM" id="Phobius"/>
    </source>
</evidence>
<evidence type="ECO:0000313" key="8">
    <source>
        <dbReference type="EMBL" id="QDZ15430.1"/>
    </source>
</evidence>
<feature type="transmembrane region" description="Helical" evidence="6">
    <location>
        <begin position="178"/>
        <end position="197"/>
    </location>
</feature>
<dbReference type="PANTHER" id="PTHR23523">
    <property type="match status" value="1"/>
</dbReference>
<proteinExistence type="predicted"/>
<dbReference type="OrthoDB" id="5317164at2"/>
<feature type="domain" description="Major facilitator superfamily (MFS) profile" evidence="7">
    <location>
        <begin position="24"/>
        <end position="426"/>
    </location>
</feature>
<reference evidence="8 9" key="1">
    <citation type="submission" date="2019-07" db="EMBL/GenBank/DDBJ databases">
        <title>Full genome sequence of Humibacter sp. WJ7-1.</title>
        <authorList>
            <person name="Im W.-T."/>
        </authorList>
    </citation>
    <scope>NUCLEOTIDE SEQUENCE [LARGE SCALE GENOMIC DNA]</scope>
    <source>
        <strain evidence="8 9">WJ7-1</strain>
    </source>
</reference>
<dbReference type="InterPro" id="IPR036259">
    <property type="entry name" value="MFS_trans_sf"/>
</dbReference>
<feature type="transmembrane region" description="Helical" evidence="6">
    <location>
        <begin position="92"/>
        <end position="109"/>
    </location>
</feature>